<protein>
    <submittedName>
        <fullName evidence="14">Membrane fusion protein, adhesin transport system</fullName>
    </submittedName>
</protein>
<dbReference type="GO" id="GO:0005886">
    <property type="term" value="C:plasma membrane"/>
    <property type="evidence" value="ECO:0007669"/>
    <property type="project" value="UniProtKB-SubCell"/>
</dbReference>
<dbReference type="InterPro" id="IPR058982">
    <property type="entry name" value="Beta-barrel_AprE"/>
</dbReference>
<organism evidence="14 15">
    <name type="scientific">Desulfomicrobium apsheronum</name>
    <dbReference type="NCBI Taxonomy" id="52560"/>
    <lineage>
        <taxon>Bacteria</taxon>
        <taxon>Pseudomonadati</taxon>
        <taxon>Thermodesulfobacteriota</taxon>
        <taxon>Desulfovibrionia</taxon>
        <taxon>Desulfovibrionales</taxon>
        <taxon>Desulfomicrobiaceae</taxon>
        <taxon>Desulfomicrobium</taxon>
    </lineage>
</organism>
<keyword evidence="3" id="KW-0813">Transport</keyword>
<proteinExistence type="inferred from homology"/>
<dbReference type="Gene3D" id="2.40.30.170">
    <property type="match status" value="1"/>
</dbReference>
<name>A0A1I3YWD8_9BACT</name>
<sequence length="480" mass="53037">MNSQKNRPGLQPQVGGIVGESGSEDPAAPKTALTSRSEAKGKAGAAYGFVGELRDLDSKDQFVANSLLIAAILLFVVVVSWAAYAPLDETVRGFGKVIPSSDIKRVQNFEGGIVKEILVREGELVSKGQLLILLNQIQMGSRFREQHSGYLDSILAIARLEAELNAREDMDFPEEILNQKPHLVENQRRLLRSRNDSRRSALSVLECEREQRVQELKELRSRLDFQLKTHALLKQEVEMIRGMTAKGAASDMDLLRAQREFSDLSGQIADTRIAIPKVLAAVEGANHRIEEQKGRQRSAILDELTAIRTQMEGVRETLPALEDKMDRTSVRSPVDGTVKRVFVSTIGEAVGAGKEMLEIVPREDSLLIEAKVSPRDIAFLYSGQAADVKITAYDFSIFGSMPGIVEHISADAITDEQQKQSYYLIKVRTHKASLKGRAGEELPIIPGMVAEVDVLTGKKTVLEYILKPILKTAQSSLLER</sequence>
<feature type="domain" description="AprE-like long alpha-helical hairpin" evidence="12">
    <location>
        <begin position="143"/>
        <end position="324"/>
    </location>
</feature>
<dbReference type="EMBL" id="FORX01000021">
    <property type="protein sequence ID" value="SFK36090.1"/>
    <property type="molecule type" value="Genomic_DNA"/>
</dbReference>
<evidence type="ECO:0000259" key="12">
    <source>
        <dbReference type="Pfam" id="PF25994"/>
    </source>
</evidence>
<evidence type="ECO:0000256" key="8">
    <source>
        <dbReference type="ARBA" id="ARBA00023136"/>
    </source>
</evidence>
<dbReference type="RefSeq" id="WP_092378395.1">
    <property type="nucleotide sequence ID" value="NZ_FORX01000021.1"/>
</dbReference>
<dbReference type="Proteomes" id="UP000198635">
    <property type="component" value="Unassembled WGS sequence"/>
</dbReference>
<keyword evidence="9" id="KW-0175">Coiled coil</keyword>
<dbReference type="PROSITE" id="PS00543">
    <property type="entry name" value="HLYD_FAMILY"/>
    <property type="match status" value="1"/>
</dbReference>
<dbReference type="STRING" id="52560.SAMN04488082_12155"/>
<evidence type="ECO:0000256" key="6">
    <source>
        <dbReference type="ARBA" id="ARBA00022692"/>
    </source>
</evidence>
<dbReference type="InterPro" id="IPR050739">
    <property type="entry name" value="MFP"/>
</dbReference>
<dbReference type="PRINTS" id="PR01490">
    <property type="entry name" value="RTXTOXIND"/>
</dbReference>
<comment type="similarity">
    <text evidence="2">Belongs to the membrane fusion protein (MFP) (TC 8.A.1) family.</text>
</comment>
<evidence type="ECO:0000256" key="7">
    <source>
        <dbReference type="ARBA" id="ARBA00022989"/>
    </source>
</evidence>
<evidence type="ECO:0000256" key="2">
    <source>
        <dbReference type="ARBA" id="ARBA00009477"/>
    </source>
</evidence>
<dbReference type="Pfam" id="PF25994">
    <property type="entry name" value="HH_AprE"/>
    <property type="match status" value="1"/>
</dbReference>
<dbReference type="InterPro" id="IPR006144">
    <property type="entry name" value="Secretion_HlyD_CS"/>
</dbReference>
<feature type="domain" description="AprE-like beta-barrel" evidence="13">
    <location>
        <begin position="366"/>
        <end position="457"/>
    </location>
</feature>
<keyword evidence="7 11" id="KW-1133">Transmembrane helix</keyword>
<dbReference type="InterPro" id="IPR058781">
    <property type="entry name" value="HH_AprE-like"/>
</dbReference>
<dbReference type="OrthoDB" id="9810980at2"/>
<keyword evidence="8 11" id="KW-0472">Membrane</keyword>
<keyword evidence="4" id="KW-1003">Cell membrane</keyword>
<comment type="subcellular location">
    <subcellularLocation>
        <location evidence="1">Cell inner membrane</location>
        <topology evidence="1">Single-pass membrane protein</topology>
    </subcellularLocation>
</comment>
<keyword evidence="5" id="KW-0997">Cell inner membrane</keyword>
<evidence type="ECO:0000256" key="3">
    <source>
        <dbReference type="ARBA" id="ARBA00022448"/>
    </source>
</evidence>
<dbReference type="InterPro" id="IPR010129">
    <property type="entry name" value="T1SS_HlyD"/>
</dbReference>
<evidence type="ECO:0000256" key="4">
    <source>
        <dbReference type="ARBA" id="ARBA00022475"/>
    </source>
</evidence>
<dbReference type="AlphaFoldDB" id="A0A1I3YWD8"/>
<evidence type="ECO:0000313" key="14">
    <source>
        <dbReference type="EMBL" id="SFK36090.1"/>
    </source>
</evidence>
<evidence type="ECO:0000313" key="15">
    <source>
        <dbReference type="Proteomes" id="UP000198635"/>
    </source>
</evidence>
<dbReference type="PANTHER" id="PTHR30386:SF26">
    <property type="entry name" value="TRANSPORT PROTEIN COMB"/>
    <property type="match status" value="1"/>
</dbReference>
<reference evidence="15" key="1">
    <citation type="submission" date="2016-10" db="EMBL/GenBank/DDBJ databases">
        <authorList>
            <person name="Varghese N."/>
            <person name="Submissions S."/>
        </authorList>
    </citation>
    <scope>NUCLEOTIDE SEQUENCE [LARGE SCALE GENOMIC DNA]</scope>
    <source>
        <strain evidence="15">DSM 5918</strain>
    </source>
</reference>
<feature type="region of interest" description="Disordered" evidence="10">
    <location>
        <begin position="1"/>
        <end position="37"/>
    </location>
</feature>
<dbReference type="GO" id="GO:0009306">
    <property type="term" value="P:protein secretion"/>
    <property type="evidence" value="ECO:0007669"/>
    <property type="project" value="InterPro"/>
</dbReference>
<evidence type="ECO:0000256" key="1">
    <source>
        <dbReference type="ARBA" id="ARBA00004377"/>
    </source>
</evidence>
<feature type="coiled-coil region" evidence="9">
    <location>
        <begin position="202"/>
        <end position="236"/>
    </location>
</feature>
<evidence type="ECO:0000259" key="13">
    <source>
        <dbReference type="Pfam" id="PF26002"/>
    </source>
</evidence>
<evidence type="ECO:0000256" key="9">
    <source>
        <dbReference type="SAM" id="Coils"/>
    </source>
</evidence>
<dbReference type="Pfam" id="PF26002">
    <property type="entry name" value="Beta-barrel_AprE"/>
    <property type="match status" value="1"/>
</dbReference>
<feature type="transmembrane region" description="Helical" evidence="11">
    <location>
        <begin position="62"/>
        <end position="84"/>
    </location>
</feature>
<dbReference type="PANTHER" id="PTHR30386">
    <property type="entry name" value="MEMBRANE FUSION SUBUNIT OF EMRAB-TOLC MULTIDRUG EFFLUX PUMP"/>
    <property type="match status" value="1"/>
</dbReference>
<accession>A0A1I3YWD8</accession>
<evidence type="ECO:0000256" key="5">
    <source>
        <dbReference type="ARBA" id="ARBA00022519"/>
    </source>
</evidence>
<gene>
    <name evidence="14" type="ORF">SAMN04488082_12155</name>
</gene>
<evidence type="ECO:0000256" key="10">
    <source>
        <dbReference type="SAM" id="MobiDB-lite"/>
    </source>
</evidence>
<keyword evidence="6 11" id="KW-0812">Transmembrane</keyword>
<dbReference type="NCBIfam" id="TIGR01843">
    <property type="entry name" value="type_I_hlyD"/>
    <property type="match status" value="1"/>
</dbReference>
<keyword evidence="15" id="KW-1185">Reference proteome</keyword>
<evidence type="ECO:0000256" key="11">
    <source>
        <dbReference type="SAM" id="Phobius"/>
    </source>
</evidence>